<reference evidence="2" key="1">
    <citation type="submission" date="2013-03" db="EMBL/GenBank/DDBJ databases">
        <title>The Genome Sequence of Anopheles christyi ACHKN1017.</title>
        <authorList>
            <consortium name="The Broad Institute Genomics Platform"/>
            <person name="Neafsey D.E."/>
            <person name="Besansky N."/>
            <person name="Walker B."/>
            <person name="Young S.K."/>
            <person name="Zeng Q."/>
            <person name="Gargeya S."/>
            <person name="Fitzgerald M."/>
            <person name="Haas B."/>
            <person name="Abouelleil A."/>
            <person name="Allen A.W."/>
            <person name="Alvarado L."/>
            <person name="Arachchi H.M."/>
            <person name="Berlin A.M."/>
            <person name="Chapman S.B."/>
            <person name="Gainer-Dewar J."/>
            <person name="Goldberg J."/>
            <person name="Griggs A."/>
            <person name="Gujja S."/>
            <person name="Hansen M."/>
            <person name="Howarth C."/>
            <person name="Imamovic A."/>
            <person name="Ireland A."/>
            <person name="Larimer J."/>
            <person name="McCowan C."/>
            <person name="Murphy C."/>
            <person name="Pearson M."/>
            <person name="Poon T.W."/>
            <person name="Priest M."/>
            <person name="Roberts A."/>
            <person name="Saif S."/>
            <person name="Shea T."/>
            <person name="Sisk P."/>
            <person name="Sykes S."/>
            <person name="Wortman J."/>
            <person name="Nusbaum C."/>
            <person name="Birren B."/>
        </authorList>
    </citation>
    <scope>NUCLEOTIDE SEQUENCE [LARGE SCALE GENOMIC DNA]</scope>
    <source>
        <strain evidence="2">ACHKN1017</strain>
    </source>
</reference>
<dbReference type="EnsemblMetazoa" id="ACHR014041-RA">
    <property type="protein sequence ID" value="ACHR014041-PA"/>
    <property type="gene ID" value="ACHR014041"/>
</dbReference>
<evidence type="ECO:0000313" key="1">
    <source>
        <dbReference type="EnsemblMetazoa" id="ACHR014041-PA"/>
    </source>
</evidence>
<sequence length="20" mass="2318">TQKKVLKALDIVYKFPLISI</sequence>
<dbReference type="AlphaFoldDB" id="A0A182KHT1"/>
<organism evidence="1 2">
    <name type="scientific">Anopheles christyi</name>
    <dbReference type="NCBI Taxonomy" id="43041"/>
    <lineage>
        <taxon>Eukaryota</taxon>
        <taxon>Metazoa</taxon>
        <taxon>Ecdysozoa</taxon>
        <taxon>Arthropoda</taxon>
        <taxon>Hexapoda</taxon>
        <taxon>Insecta</taxon>
        <taxon>Pterygota</taxon>
        <taxon>Neoptera</taxon>
        <taxon>Endopterygota</taxon>
        <taxon>Diptera</taxon>
        <taxon>Nematocera</taxon>
        <taxon>Culicoidea</taxon>
        <taxon>Culicidae</taxon>
        <taxon>Anophelinae</taxon>
        <taxon>Anopheles</taxon>
    </lineage>
</organism>
<dbReference type="VEuPathDB" id="VectorBase:ACHR014041"/>
<dbReference type="Proteomes" id="UP000075881">
    <property type="component" value="Unassembled WGS sequence"/>
</dbReference>
<name>A0A182KHT1_9DIPT</name>
<reference evidence="1" key="2">
    <citation type="submission" date="2020-05" db="UniProtKB">
        <authorList>
            <consortium name="EnsemblMetazoa"/>
        </authorList>
    </citation>
    <scope>IDENTIFICATION</scope>
    <source>
        <strain evidence="1">ACHKN1017</strain>
    </source>
</reference>
<keyword evidence="2" id="KW-1185">Reference proteome</keyword>
<accession>A0A182KHT1</accession>
<proteinExistence type="predicted"/>
<evidence type="ECO:0000313" key="2">
    <source>
        <dbReference type="Proteomes" id="UP000075881"/>
    </source>
</evidence>
<protein>
    <submittedName>
        <fullName evidence="1">Uncharacterized protein</fullName>
    </submittedName>
</protein>